<dbReference type="InterPro" id="IPR002563">
    <property type="entry name" value="Flavin_Rdtase-like_dom"/>
</dbReference>
<proteinExistence type="predicted"/>
<dbReference type="PANTHER" id="PTHR30466:SF1">
    <property type="entry name" value="FMN REDUCTASE (NADH) RUTF"/>
    <property type="match status" value="1"/>
</dbReference>
<protein>
    <submittedName>
        <fullName evidence="3">Flavin reductase</fullName>
    </submittedName>
</protein>
<sequence length="170" mass="18516">MSLASLTRQESISLDEFRHGMRRLTAGVSLVTTEFQGEKLGLIATSVSSLAAEPPSLLVCVNRSASSHDAFVNAGHFAVNVLREQHDDLCAQFSQSARRAERFQSGEWQTLNTGAPVLADALVSFDCQLEKVVEWNTHSVLLARIVGISLPGEAAEPMIYFNSGFHRLGD</sequence>
<dbReference type="AlphaFoldDB" id="A0A0B1R4D5"/>
<reference evidence="3 4" key="1">
    <citation type="submission" date="2014-11" db="EMBL/GenBank/DDBJ databases">
        <title>Genome sequencing of Pantoea rodasii ND03.</title>
        <authorList>
            <person name="Muhamad Yunos N.Y."/>
            <person name="Chan K.-G."/>
        </authorList>
    </citation>
    <scope>NUCLEOTIDE SEQUENCE [LARGE SCALE GENOMIC DNA]</scope>
    <source>
        <strain evidence="3 4">ND03</strain>
    </source>
</reference>
<dbReference type="SUPFAM" id="SSF50475">
    <property type="entry name" value="FMN-binding split barrel"/>
    <property type="match status" value="1"/>
</dbReference>
<organism evidence="3 4">
    <name type="scientific">Pantoea rodasii</name>
    <dbReference type="NCBI Taxonomy" id="1076549"/>
    <lineage>
        <taxon>Bacteria</taxon>
        <taxon>Pseudomonadati</taxon>
        <taxon>Pseudomonadota</taxon>
        <taxon>Gammaproteobacteria</taxon>
        <taxon>Enterobacterales</taxon>
        <taxon>Erwiniaceae</taxon>
        <taxon>Pantoea</taxon>
    </lineage>
</organism>
<evidence type="ECO:0000313" key="4">
    <source>
        <dbReference type="Proteomes" id="UP000030853"/>
    </source>
</evidence>
<dbReference type="EMBL" id="JTJJ01000047">
    <property type="protein sequence ID" value="KHJ67484.1"/>
    <property type="molecule type" value="Genomic_DNA"/>
</dbReference>
<dbReference type="Pfam" id="PF01613">
    <property type="entry name" value="Flavin_Reduct"/>
    <property type="match status" value="1"/>
</dbReference>
<comment type="caution">
    <text evidence="3">The sequence shown here is derived from an EMBL/GenBank/DDBJ whole genome shotgun (WGS) entry which is preliminary data.</text>
</comment>
<keyword evidence="1" id="KW-0560">Oxidoreductase</keyword>
<dbReference type="GO" id="GO:0042602">
    <property type="term" value="F:riboflavin reductase (NADPH) activity"/>
    <property type="evidence" value="ECO:0007669"/>
    <property type="project" value="TreeGrafter"/>
</dbReference>
<gene>
    <name evidence="3" type="ORF">QU24_13645</name>
</gene>
<dbReference type="RefSeq" id="WP_039331993.1">
    <property type="nucleotide sequence ID" value="NZ_JTJJ01000047.1"/>
</dbReference>
<dbReference type="InterPro" id="IPR050268">
    <property type="entry name" value="NADH-dep_flavin_reductase"/>
</dbReference>
<accession>A0A0B1R4D5</accession>
<dbReference type="Gene3D" id="2.30.110.10">
    <property type="entry name" value="Electron Transport, Fmn-binding Protein, Chain A"/>
    <property type="match status" value="1"/>
</dbReference>
<evidence type="ECO:0000256" key="1">
    <source>
        <dbReference type="ARBA" id="ARBA00023002"/>
    </source>
</evidence>
<evidence type="ECO:0000313" key="3">
    <source>
        <dbReference type="EMBL" id="KHJ67484.1"/>
    </source>
</evidence>
<feature type="domain" description="Flavin reductase like" evidence="2">
    <location>
        <begin position="21"/>
        <end position="167"/>
    </location>
</feature>
<name>A0A0B1R4D5_9GAMM</name>
<dbReference type="SMART" id="SM00903">
    <property type="entry name" value="Flavin_Reduct"/>
    <property type="match status" value="1"/>
</dbReference>
<dbReference type="GO" id="GO:0010181">
    <property type="term" value="F:FMN binding"/>
    <property type="evidence" value="ECO:0007669"/>
    <property type="project" value="InterPro"/>
</dbReference>
<evidence type="ECO:0000259" key="2">
    <source>
        <dbReference type="SMART" id="SM00903"/>
    </source>
</evidence>
<dbReference type="InterPro" id="IPR012349">
    <property type="entry name" value="Split_barrel_FMN-bd"/>
</dbReference>
<dbReference type="Proteomes" id="UP000030853">
    <property type="component" value="Unassembled WGS sequence"/>
</dbReference>
<dbReference type="PANTHER" id="PTHR30466">
    <property type="entry name" value="FLAVIN REDUCTASE"/>
    <property type="match status" value="1"/>
</dbReference>